<protein>
    <recommendedName>
        <fullName evidence="12">Fucosyltransferase</fullName>
        <ecNumber evidence="12">2.4.1.-</ecNumber>
    </recommendedName>
</protein>
<dbReference type="Pfam" id="PF17039">
    <property type="entry name" value="Glyco_tran_10_N"/>
    <property type="match status" value="1"/>
</dbReference>
<comment type="similarity">
    <text evidence="3 12">Belongs to the glycosyltransferase 10 family.</text>
</comment>
<gene>
    <name evidence="15" type="ORF">OSB1V03_LOCUS2091</name>
</gene>
<dbReference type="Gene3D" id="3.40.50.11660">
    <property type="entry name" value="Glycosyl transferase family 10, C-terminal domain"/>
    <property type="match status" value="1"/>
</dbReference>
<evidence type="ECO:0000256" key="2">
    <source>
        <dbReference type="ARBA" id="ARBA00004922"/>
    </source>
</evidence>
<dbReference type="PANTHER" id="PTHR48438:SF1">
    <property type="entry name" value="ALPHA-(1,3)-FUCOSYLTRANSFERASE C-RELATED"/>
    <property type="match status" value="1"/>
</dbReference>
<evidence type="ECO:0000256" key="7">
    <source>
        <dbReference type="ARBA" id="ARBA00022968"/>
    </source>
</evidence>
<reference evidence="15" key="1">
    <citation type="submission" date="2020-11" db="EMBL/GenBank/DDBJ databases">
        <authorList>
            <person name="Tran Van P."/>
        </authorList>
    </citation>
    <scope>NUCLEOTIDE SEQUENCE</scope>
</reference>
<dbReference type="FunFam" id="3.40.50.11660:FF:000004">
    <property type="entry name" value="Glycoprotein 3-alpha-L-fucosyltransferase A"/>
    <property type="match status" value="1"/>
</dbReference>
<dbReference type="GO" id="GO:0032580">
    <property type="term" value="C:Golgi cisterna membrane"/>
    <property type="evidence" value="ECO:0007669"/>
    <property type="project" value="UniProtKB-SubCell"/>
</dbReference>
<organism evidence="15">
    <name type="scientific">Medioppia subpectinata</name>
    <dbReference type="NCBI Taxonomy" id="1979941"/>
    <lineage>
        <taxon>Eukaryota</taxon>
        <taxon>Metazoa</taxon>
        <taxon>Ecdysozoa</taxon>
        <taxon>Arthropoda</taxon>
        <taxon>Chelicerata</taxon>
        <taxon>Arachnida</taxon>
        <taxon>Acari</taxon>
        <taxon>Acariformes</taxon>
        <taxon>Sarcoptiformes</taxon>
        <taxon>Oribatida</taxon>
        <taxon>Brachypylina</taxon>
        <taxon>Oppioidea</taxon>
        <taxon>Oppiidae</taxon>
        <taxon>Medioppia</taxon>
    </lineage>
</organism>
<feature type="transmembrane region" description="Helical" evidence="12">
    <location>
        <begin position="12"/>
        <end position="36"/>
    </location>
</feature>
<evidence type="ECO:0000256" key="11">
    <source>
        <dbReference type="ARBA" id="ARBA00023180"/>
    </source>
</evidence>
<dbReference type="GO" id="GO:0008417">
    <property type="term" value="F:fucosyltransferase activity"/>
    <property type="evidence" value="ECO:0007669"/>
    <property type="project" value="InterPro"/>
</dbReference>
<comment type="subcellular location">
    <subcellularLocation>
        <location evidence="1 12">Golgi apparatus</location>
        <location evidence="1 12">Golgi stack membrane</location>
        <topology evidence="1 12">Single-pass type II membrane protein</topology>
    </subcellularLocation>
</comment>
<keyword evidence="6 12" id="KW-0812">Transmembrane</keyword>
<dbReference type="AlphaFoldDB" id="A0A7R9PV99"/>
<keyword evidence="4 12" id="KW-0328">Glycosyltransferase</keyword>
<dbReference type="InterPro" id="IPR001503">
    <property type="entry name" value="Glyco_trans_10"/>
</dbReference>
<dbReference type="SUPFAM" id="SSF53756">
    <property type="entry name" value="UDP-Glycosyltransferase/glycogen phosphorylase"/>
    <property type="match status" value="1"/>
</dbReference>
<evidence type="ECO:0000256" key="9">
    <source>
        <dbReference type="ARBA" id="ARBA00023034"/>
    </source>
</evidence>
<keyword evidence="5 12" id="KW-0808">Transferase</keyword>
<evidence type="ECO:0000256" key="10">
    <source>
        <dbReference type="ARBA" id="ARBA00023136"/>
    </source>
</evidence>
<evidence type="ECO:0000256" key="5">
    <source>
        <dbReference type="ARBA" id="ARBA00022679"/>
    </source>
</evidence>
<dbReference type="InterPro" id="IPR055270">
    <property type="entry name" value="Glyco_tran_10_C"/>
</dbReference>
<evidence type="ECO:0000256" key="8">
    <source>
        <dbReference type="ARBA" id="ARBA00022989"/>
    </source>
</evidence>
<evidence type="ECO:0000256" key="1">
    <source>
        <dbReference type="ARBA" id="ARBA00004447"/>
    </source>
</evidence>
<dbReference type="OrthoDB" id="427096at2759"/>
<proteinExistence type="inferred from homology"/>
<evidence type="ECO:0000259" key="13">
    <source>
        <dbReference type="Pfam" id="PF00852"/>
    </source>
</evidence>
<evidence type="ECO:0000259" key="14">
    <source>
        <dbReference type="Pfam" id="PF17039"/>
    </source>
</evidence>
<keyword evidence="16" id="KW-1185">Reference proteome</keyword>
<keyword evidence="7" id="KW-0735">Signal-anchor</keyword>
<evidence type="ECO:0000256" key="6">
    <source>
        <dbReference type="ARBA" id="ARBA00022692"/>
    </source>
</evidence>
<evidence type="ECO:0000256" key="3">
    <source>
        <dbReference type="ARBA" id="ARBA00008919"/>
    </source>
</evidence>
<accession>A0A7R9PV99</accession>
<dbReference type="InterPro" id="IPR031481">
    <property type="entry name" value="Glyco_tran_10_N"/>
</dbReference>
<keyword evidence="11" id="KW-0325">Glycoprotein</keyword>
<evidence type="ECO:0000313" key="16">
    <source>
        <dbReference type="Proteomes" id="UP000759131"/>
    </source>
</evidence>
<sequence length="614" mass="71767">MLRLLMVNVRNLTAYTTLVYITAVAFTVIIMSVLVINNLDINFIHRYYSQAVLNFQLAVDNRPESTTVTIDYQFIVDHNSETSKAKHIGSQWPPDLKAKVAAKVPERLWFLPNGTGRLTAPEAARLALWPEESPTPGYDRIVNQLLYVPLTYNRSQSNDRHKTIYLHIMDNEWPLALGRKEFLRCPVSTCQLVPRSHAPKADMIFFKSRYGFADFAENRKPSQIWAKFELESPGNIQLLGPDNQINWTVTYRHDSEVATPYYKYFEYPPHERSATNTAMVNYALNKTKKVIWFVSNCYANNKRLEYAKELAKHIQVDIYGRCGSLECKKSDNDLCQQMLDKDYKFYLSFENSNCIDYITEKFWANGLMHNIVPIAMGAHPSTYKLLAPPHSYIHVDDYDSPAELARYLHRLDADDRLYNQYFAWKGRGEIRGIHMWCRLCALLHAPRSERYYTSLQRWWSTKDTCVPITWTNILLLLGLRHHIHHLFVGHHFDRFLSHSLFSHSGRRLLHTFLRFLYFRRLFVVLFGGLWRRFGRGFGLRLDHWLGLCLLDGYLGFLLDDHLFLLGLYDLDIALNPNLLLDHRLHRLFLYYRRLLGLSSAPLSGLLLCNEILFV</sequence>
<dbReference type="Pfam" id="PF00852">
    <property type="entry name" value="Glyco_transf_10"/>
    <property type="match status" value="1"/>
</dbReference>
<evidence type="ECO:0000256" key="4">
    <source>
        <dbReference type="ARBA" id="ARBA00022676"/>
    </source>
</evidence>
<feature type="domain" description="Fucosyltransferase C-terminal" evidence="13">
    <location>
        <begin position="285"/>
        <end position="458"/>
    </location>
</feature>
<feature type="domain" description="Fucosyltransferase N-terminal" evidence="14">
    <location>
        <begin position="178"/>
        <end position="261"/>
    </location>
</feature>
<dbReference type="PANTHER" id="PTHR48438">
    <property type="entry name" value="ALPHA-(1,3)-FUCOSYLTRANSFERASE C-RELATED"/>
    <property type="match status" value="1"/>
</dbReference>
<keyword evidence="8 12" id="KW-1133">Transmembrane helix</keyword>
<dbReference type="EMBL" id="OC855263">
    <property type="protein sequence ID" value="CAD7621620.1"/>
    <property type="molecule type" value="Genomic_DNA"/>
</dbReference>
<dbReference type="EC" id="2.4.1.-" evidence="12"/>
<dbReference type="InterPro" id="IPR038577">
    <property type="entry name" value="GT10-like_C_sf"/>
</dbReference>
<name>A0A7R9PV99_9ACAR</name>
<dbReference type="UniPathway" id="UPA00378"/>
<evidence type="ECO:0000256" key="12">
    <source>
        <dbReference type="RuleBase" id="RU003832"/>
    </source>
</evidence>
<dbReference type="Proteomes" id="UP000759131">
    <property type="component" value="Unassembled WGS sequence"/>
</dbReference>
<keyword evidence="9 12" id="KW-0333">Golgi apparatus</keyword>
<dbReference type="EMBL" id="CAJPIZ010000688">
    <property type="protein sequence ID" value="CAG2102050.1"/>
    <property type="molecule type" value="Genomic_DNA"/>
</dbReference>
<comment type="pathway">
    <text evidence="2">Protein modification; protein glycosylation.</text>
</comment>
<keyword evidence="10 12" id="KW-0472">Membrane</keyword>
<evidence type="ECO:0000313" key="15">
    <source>
        <dbReference type="EMBL" id="CAD7621620.1"/>
    </source>
</evidence>